<evidence type="ECO:0000256" key="6">
    <source>
        <dbReference type="ARBA" id="ARBA00006739"/>
    </source>
</evidence>
<dbReference type="UniPathway" id="UPA00378"/>
<evidence type="ECO:0000256" key="5">
    <source>
        <dbReference type="ARBA" id="ARBA00004922"/>
    </source>
</evidence>
<evidence type="ECO:0000256" key="10">
    <source>
        <dbReference type="ARBA" id="ARBA00022824"/>
    </source>
</evidence>
<dbReference type="Pfam" id="PF00535">
    <property type="entry name" value="Glycos_transf_2"/>
    <property type="match status" value="1"/>
</dbReference>
<dbReference type="Gene3D" id="3.90.550.10">
    <property type="entry name" value="Spore Coat Polysaccharide Biosynthesis Protein SpsA, Chain A"/>
    <property type="match status" value="1"/>
</dbReference>
<sequence length="238" mass="27095">MSTDKYSVLLPTFNERENLPYVIFFLDEAFQAAQADYEVIIIDDASPDGTLQVAKALQASYGAEKIILRPRERKAGLGSAYMHGATHATGNFIIILDADLSHHPKYIPQFIEKQRQTKCDVVTGTRYVPNGGVYGWTFRRKLVSRVANYLAHIVLRPGVSDLTGSFRLYKATSFQTIMHHMEATGYVFQMEIIVRAKRMGLDVREVPITFVDRLFGESKMGADEIIQYLIQLWRLVWV</sequence>
<gene>
    <name evidence="15" type="ORF">BWQ96_07193</name>
</gene>
<keyword evidence="11" id="KW-0460">Magnesium</keyword>
<name>A0A2V3ILT7_9FLOR</name>
<comment type="function">
    <text evidence="13">Transfers mannose from GDP-mannose to dolichol monophosphate to form dolichol phosphate mannose (Dol-P-Man) which is the mannosyl donor in pathways leading to N-glycosylation, glycosyl phosphatidylinositol membrane anchoring, and O-mannosylation of proteins.</text>
</comment>
<dbReference type="EC" id="2.4.1.83" evidence="13"/>
<dbReference type="STRING" id="448386.A0A2V3ILT7"/>
<evidence type="ECO:0000256" key="8">
    <source>
        <dbReference type="ARBA" id="ARBA00022679"/>
    </source>
</evidence>
<dbReference type="GO" id="GO:0035269">
    <property type="term" value="P:protein O-linked glycosylation via mannose"/>
    <property type="evidence" value="ECO:0007669"/>
    <property type="project" value="TreeGrafter"/>
</dbReference>
<dbReference type="GO" id="GO:0006506">
    <property type="term" value="P:GPI anchor biosynthetic process"/>
    <property type="evidence" value="ECO:0007669"/>
    <property type="project" value="TreeGrafter"/>
</dbReference>
<protein>
    <recommendedName>
        <fullName evidence="13">Dolichol-phosphate mannosyltransferase subunit 1</fullName>
        <ecNumber evidence="13">2.4.1.83</ecNumber>
    </recommendedName>
</protein>
<proteinExistence type="inferred from homology"/>
<dbReference type="InterPro" id="IPR029044">
    <property type="entry name" value="Nucleotide-diphossugar_trans"/>
</dbReference>
<evidence type="ECO:0000256" key="2">
    <source>
        <dbReference type="ARBA" id="ARBA00001936"/>
    </source>
</evidence>
<dbReference type="GO" id="GO:0006720">
    <property type="term" value="P:isoprenoid metabolic process"/>
    <property type="evidence" value="ECO:0007669"/>
    <property type="project" value="UniProtKB-ARBA"/>
</dbReference>
<dbReference type="EMBL" id="NBIV01000139">
    <property type="protein sequence ID" value="PXF43046.1"/>
    <property type="molecule type" value="Genomic_DNA"/>
</dbReference>
<evidence type="ECO:0000256" key="12">
    <source>
        <dbReference type="ARBA" id="ARBA00023211"/>
    </source>
</evidence>
<comment type="caution">
    <text evidence="15">The sequence shown here is derived from an EMBL/GenBank/DDBJ whole genome shotgun (WGS) entry which is preliminary data.</text>
</comment>
<comment type="catalytic activity">
    <reaction evidence="13">
        <text>a di-trans,poly-cis-dolichyl phosphate + GDP-alpha-D-mannose = a di-trans,poly-cis-dolichyl beta-D-mannosyl phosphate + GDP</text>
        <dbReference type="Rhea" id="RHEA:21184"/>
        <dbReference type="Rhea" id="RHEA-COMP:19498"/>
        <dbReference type="Rhea" id="RHEA-COMP:19501"/>
        <dbReference type="ChEBI" id="CHEBI:57527"/>
        <dbReference type="ChEBI" id="CHEBI:57683"/>
        <dbReference type="ChEBI" id="CHEBI:58189"/>
        <dbReference type="ChEBI" id="CHEBI:58211"/>
    </reaction>
</comment>
<keyword evidence="8 13" id="KW-0808">Transferase</keyword>
<dbReference type="CDD" id="cd06442">
    <property type="entry name" value="DPM1_like"/>
    <property type="match status" value="1"/>
</dbReference>
<dbReference type="GO" id="GO:0004582">
    <property type="term" value="F:dolichyl-phosphate beta-D-mannosyltransferase activity"/>
    <property type="evidence" value="ECO:0007669"/>
    <property type="project" value="UniProtKB-UniRule"/>
</dbReference>
<dbReference type="AlphaFoldDB" id="A0A2V3ILT7"/>
<comment type="subcellular location">
    <subcellularLocation>
        <location evidence="4 13">Endoplasmic reticulum</location>
    </subcellularLocation>
</comment>
<evidence type="ECO:0000256" key="9">
    <source>
        <dbReference type="ARBA" id="ARBA00022723"/>
    </source>
</evidence>
<evidence type="ECO:0000313" key="16">
    <source>
        <dbReference type="Proteomes" id="UP000247409"/>
    </source>
</evidence>
<reference evidence="15 16" key="1">
    <citation type="journal article" date="2018" name="Mol. Biol. Evol.">
        <title>Analysis of the draft genome of the red seaweed Gracilariopsis chorda provides insights into genome size evolution in Rhodophyta.</title>
        <authorList>
            <person name="Lee J."/>
            <person name="Yang E.C."/>
            <person name="Graf L."/>
            <person name="Yang J.H."/>
            <person name="Qiu H."/>
            <person name="Zel Zion U."/>
            <person name="Chan C.X."/>
            <person name="Stephens T.G."/>
            <person name="Weber A.P.M."/>
            <person name="Boo G.H."/>
            <person name="Boo S.M."/>
            <person name="Kim K.M."/>
            <person name="Shin Y."/>
            <person name="Jung M."/>
            <person name="Lee S.J."/>
            <person name="Yim H.S."/>
            <person name="Lee J.H."/>
            <person name="Bhattacharya D."/>
            <person name="Yoon H.S."/>
        </authorList>
    </citation>
    <scope>NUCLEOTIDE SEQUENCE [LARGE SCALE GENOMIC DNA]</scope>
    <source>
        <strain evidence="15 16">SKKU-2015</strain>
        <tissue evidence="15">Whole body</tissue>
    </source>
</reference>
<keyword evidence="12" id="KW-0464">Manganese</keyword>
<dbReference type="FunFam" id="3.90.550.10:FF:000036">
    <property type="entry name" value="Dolichol-phosphate mannosyltransferase subunit 1"/>
    <property type="match status" value="1"/>
</dbReference>
<evidence type="ECO:0000259" key="14">
    <source>
        <dbReference type="Pfam" id="PF00535"/>
    </source>
</evidence>
<dbReference type="GO" id="GO:0006488">
    <property type="term" value="P:dolichol-linked oligosaccharide biosynthetic process"/>
    <property type="evidence" value="ECO:0007669"/>
    <property type="project" value="TreeGrafter"/>
</dbReference>
<evidence type="ECO:0000256" key="1">
    <source>
        <dbReference type="ARBA" id="ARBA00001913"/>
    </source>
</evidence>
<evidence type="ECO:0000256" key="7">
    <source>
        <dbReference type="ARBA" id="ARBA00022676"/>
    </source>
</evidence>
<keyword evidence="9" id="KW-0479">Metal-binding</keyword>
<evidence type="ECO:0000256" key="13">
    <source>
        <dbReference type="RuleBase" id="RU365083"/>
    </source>
</evidence>
<dbReference type="GO" id="GO:0046872">
    <property type="term" value="F:metal ion binding"/>
    <property type="evidence" value="ECO:0007669"/>
    <property type="project" value="UniProtKB-KW"/>
</dbReference>
<dbReference type="PANTHER" id="PTHR43398:SF1">
    <property type="entry name" value="DOLICHOL-PHOSPHATE MANNOSYLTRANSFERASE SUBUNIT 1"/>
    <property type="match status" value="1"/>
</dbReference>
<comment type="pathway">
    <text evidence="5 13">Protein modification; protein glycosylation.</text>
</comment>
<evidence type="ECO:0000256" key="3">
    <source>
        <dbReference type="ARBA" id="ARBA00001946"/>
    </source>
</evidence>
<dbReference type="GO" id="GO:0006066">
    <property type="term" value="P:alcohol metabolic process"/>
    <property type="evidence" value="ECO:0007669"/>
    <property type="project" value="UniProtKB-ARBA"/>
</dbReference>
<comment type="cofactor">
    <cofactor evidence="2">
        <name>Mn(2+)</name>
        <dbReference type="ChEBI" id="CHEBI:29035"/>
    </cofactor>
</comment>
<dbReference type="PANTHER" id="PTHR43398">
    <property type="entry name" value="DOLICHOL-PHOSPHATE MANNOSYLTRANSFERASE SUBUNIT 1"/>
    <property type="match status" value="1"/>
</dbReference>
<feature type="domain" description="Glycosyltransferase 2-like" evidence="14">
    <location>
        <begin position="7"/>
        <end position="176"/>
    </location>
</feature>
<dbReference type="Proteomes" id="UP000247409">
    <property type="component" value="Unassembled WGS sequence"/>
</dbReference>
<evidence type="ECO:0000313" key="15">
    <source>
        <dbReference type="EMBL" id="PXF43046.1"/>
    </source>
</evidence>
<evidence type="ECO:0000256" key="4">
    <source>
        <dbReference type="ARBA" id="ARBA00004240"/>
    </source>
</evidence>
<dbReference type="SUPFAM" id="SSF53448">
    <property type="entry name" value="Nucleotide-diphospho-sugar transferases"/>
    <property type="match status" value="1"/>
</dbReference>
<keyword evidence="10 13" id="KW-0256">Endoplasmic reticulum</keyword>
<evidence type="ECO:0000256" key="11">
    <source>
        <dbReference type="ARBA" id="ARBA00022842"/>
    </source>
</evidence>
<keyword evidence="7 13" id="KW-0328">Glycosyltransferase</keyword>
<organism evidence="15 16">
    <name type="scientific">Gracilariopsis chorda</name>
    <dbReference type="NCBI Taxonomy" id="448386"/>
    <lineage>
        <taxon>Eukaryota</taxon>
        <taxon>Rhodophyta</taxon>
        <taxon>Florideophyceae</taxon>
        <taxon>Rhodymeniophycidae</taxon>
        <taxon>Gracilariales</taxon>
        <taxon>Gracilariaceae</taxon>
        <taxon>Gracilariopsis</taxon>
    </lineage>
</organism>
<dbReference type="OrthoDB" id="2603at2759"/>
<comment type="subunit">
    <text evidence="13">Component of the dolichol-phosphate mannose (DPM) synthase complex.</text>
</comment>
<comment type="cofactor">
    <cofactor evidence="1">
        <name>Ca(2+)</name>
        <dbReference type="ChEBI" id="CHEBI:29108"/>
    </cofactor>
</comment>
<keyword evidence="16" id="KW-1185">Reference proteome</keyword>
<dbReference type="InterPro" id="IPR039528">
    <property type="entry name" value="DPM1-like"/>
</dbReference>
<dbReference type="GO" id="GO:0005789">
    <property type="term" value="C:endoplasmic reticulum membrane"/>
    <property type="evidence" value="ECO:0007669"/>
    <property type="project" value="TreeGrafter"/>
</dbReference>
<dbReference type="InterPro" id="IPR001173">
    <property type="entry name" value="Glyco_trans_2-like"/>
</dbReference>
<comment type="cofactor">
    <cofactor evidence="3">
        <name>Mg(2+)</name>
        <dbReference type="ChEBI" id="CHEBI:18420"/>
    </cofactor>
</comment>
<accession>A0A2V3ILT7</accession>
<comment type="similarity">
    <text evidence="6 13">Belongs to the glycosyltransferase 2 family.</text>
</comment>